<reference evidence="2" key="1">
    <citation type="submission" date="2022-11" db="UniProtKB">
        <authorList>
            <consortium name="WormBaseParasite"/>
        </authorList>
    </citation>
    <scope>IDENTIFICATION</scope>
</reference>
<evidence type="ECO:0000313" key="1">
    <source>
        <dbReference type="Proteomes" id="UP000887565"/>
    </source>
</evidence>
<dbReference type="CDD" id="cd11304">
    <property type="entry name" value="Cadherin_repeat"/>
    <property type="match status" value="1"/>
</dbReference>
<sequence length="184" mass="20445">MTYYGEFHGGIVGRIHATDKDPHDKLSFSIQSIDHKVHPSLETTRRRREDDYLKELFAVHPDEGTISAAAGLPVGDYKLNISAHDGTFHGSAEAYFNVKKITNDMLSASLVAELSEIDAHAFVRSNIDAFVGSLANSLGVRHQYVYLLSVQDRYPIDSSSLTSDILPSSINLSSRINYRYRSPS</sequence>
<accession>A0A915HZ17</accession>
<dbReference type="AlphaFoldDB" id="A0A915HZ17"/>
<organism evidence="1 2">
    <name type="scientific">Romanomermis culicivorax</name>
    <name type="common">Nematode worm</name>
    <dbReference type="NCBI Taxonomy" id="13658"/>
    <lineage>
        <taxon>Eukaryota</taxon>
        <taxon>Metazoa</taxon>
        <taxon>Ecdysozoa</taxon>
        <taxon>Nematoda</taxon>
        <taxon>Enoplea</taxon>
        <taxon>Dorylaimia</taxon>
        <taxon>Mermithida</taxon>
        <taxon>Mermithoidea</taxon>
        <taxon>Mermithidae</taxon>
        <taxon>Romanomermis</taxon>
    </lineage>
</organism>
<evidence type="ECO:0000313" key="2">
    <source>
        <dbReference type="WBParaSite" id="nRc.2.0.1.t07086-RA"/>
    </source>
</evidence>
<protein>
    <submittedName>
        <fullName evidence="2">Uncharacterized protein</fullName>
    </submittedName>
</protein>
<keyword evidence="1" id="KW-1185">Reference proteome</keyword>
<dbReference type="Proteomes" id="UP000887565">
    <property type="component" value="Unplaced"/>
</dbReference>
<dbReference type="Gene3D" id="2.60.40.60">
    <property type="entry name" value="Cadherins"/>
    <property type="match status" value="1"/>
</dbReference>
<name>A0A915HZ17_ROMCU</name>
<proteinExistence type="predicted"/>
<dbReference type="WBParaSite" id="nRc.2.0.1.t07086-RA">
    <property type="protein sequence ID" value="nRc.2.0.1.t07086-RA"/>
    <property type="gene ID" value="nRc.2.0.1.g07086"/>
</dbReference>